<dbReference type="InterPro" id="IPR036390">
    <property type="entry name" value="WH_DNA-bd_sf"/>
</dbReference>
<dbReference type="GO" id="GO:0003677">
    <property type="term" value="F:DNA binding"/>
    <property type="evidence" value="ECO:0007669"/>
    <property type="project" value="UniProtKB-KW"/>
</dbReference>
<accession>A0AB38P7I8</accession>
<dbReference type="PROSITE" id="PS50949">
    <property type="entry name" value="HTH_GNTR"/>
    <property type="match status" value="1"/>
</dbReference>
<dbReference type="InterPro" id="IPR004839">
    <property type="entry name" value="Aminotransferase_I/II_large"/>
</dbReference>
<proteinExistence type="inferred from homology"/>
<evidence type="ECO:0000256" key="3">
    <source>
        <dbReference type="ARBA" id="ARBA00023015"/>
    </source>
</evidence>
<feature type="domain" description="HTH gntR-type" evidence="6">
    <location>
        <begin position="22"/>
        <end position="89"/>
    </location>
</feature>
<gene>
    <name evidence="7" type="ORF">EcCFBP13530_00795</name>
</gene>
<dbReference type="Pfam" id="PF00392">
    <property type="entry name" value="GntR"/>
    <property type="match status" value="1"/>
</dbReference>
<dbReference type="GO" id="GO:0003700">
    <property type="term" value="F:DNA-binding transcription factor activity"/>
    <property type="evidence" value="ECO:0007669"/>
    <property type="project" value="InterPro"/>
</dbReference>
<dbReference type="InterPro" id="IPR015421">
    <property type="entry name" value="PyrdxlP-dep_Trfase_major"/>
</dbReference>
<dbReference type="CDD" id="cd00609">
    <property type="entry name" value="AAT_like"/>
    <property type="match status" value="1"/>
</dbReference>
<dbReference type="PRINTS" id="PR00035">
    <property type="entry name" value="HTHGNTR"/>
</dbReference>
<dbReference type="EMBL" id="QGAL01000001">
    <property type="protein sequence ID" value="TKK22736.1"/>
    <property type="molecule type" value="Genomic_DNA"/>
</dbReference>
<dbReference type="InterPro" id="IPR051446">
    <property type="entry name" value="HTH_trans_reg/aminotransferase"/>
</dbReference>
<evidence type="ECO:0000256" key="2">
    <source>
        <dbReference type="ARBA" id="ARBA00022898"/>
    </source>
</evidence>
<dbReference type="GO" id="GO:0030170">
    <property type="term" value="F:pyridoxal phosphate binding"/>
    <property type="evidence" value="ECO:0007669"/>
    <property type="project" value="InterPro"/>
</dbReference>
<keyword evidence="5" id="KW-0804">Transcription</keyword>
<reference evidence="7 8" key="1">
    <citation type="journal article" date="2019" name="Sci. Rep.">
        <title>Differences in resource use lead to coexistence of seed-transmitted microbial populations.</title>
        <authorList>
            <person name="Torres-Cortes G."/>
            <person name="Garcia B.J."/>
            <person name="Compant S."/>
            <person name="Rezki S."/>
            <person name="Jones P."/>
            <person name="Preveaux A."/>
            <person name="Briand M."/>
            <person name="Roulet A."/>
            <person name="Bouchez O."/>
            <person name="Jacobson D."/>
            <person name="Barret M."/>
        </authorList>
    </citation>
    <scope>NUCLEOTIDE SEQUENCE [LARGE SCALE GENOMIC DNA]</scope>
    <source>
        <strain evidence="7 8">CFBP13530</strain>
    </source>
</reference>
<sequence length="491" mass="53787">MNIPGDEFHALLRDALDAREDETLQRTLYLTLRETILGGRLRADSRLPGSRTVAQQLNLSRNTVNAALEQLTLEGYLLRNRQGTRVAQLAPRAIARDLPEPAVTLAKRVTLLPTPTPRDTPVMALTPGTPAINYFPLPLWRRLYDRVLREEGSALLGYGDPAGEPALREAIARHLALSRGINCEASQIVITEGALEGVNLCTQLLSEPGDVAWVENPGYAGAKSAFAKSGLRMVGMPVDDEGMRWEAQPAPAPSLIFTSPSHQFPYGSVLSARRRLALLALALLALAQHHKAWIIEDDYDSEFRYAGEPVPAMLGMIKNAPVVYLGTFSKTLFPSLRIGFMVLPPALAKATGHAIGSLLRGGHRAEQRTLALFIEEGHYARHLAAMRRLYRKRYRQLRETLSAELHVEHRVLAGEGGMHLTVAIDGINDSEIAQQARAFQLAPAALSGYYLETKQGQTGLVLGYGNTSASQFTPAVRRLQQLIVQQRGGKG</sequence>
<dbReference type="Gene3D" id="1.10.10.10">
    <property type="entry name" value="Winged helix-like DNA-binding domain superfamily/Winged helix DNA-binding domain"/>
    <property type="match status" value="1"/>
</dbReference>
<keyword evidence="3" id="KW-0805">Transcription regulation</keyword>
<evidence type="ECO:0000259" key="6">
    <source>
        <dbReference type="PROSITE" id="PS50949"/>
    </source>
</evidence>
<dbReference type="SUPFAM" id="SSF53383">
    <property type="entry name" value="PLP-dependent transferases"/>
    <property type="match status" value="1"/>
</dbReference>
<protein>
    <submittedName>
        <fullName evidence="7">DNA-binding protein</fullName>
    </submittedName>
</protein>
<keyword evidence="4 7" id="KW-0238">DNA-binding</keyword>
<dbReference type="Gene3D" id="3.40.640.10">
    <property type="entry name" value="Type I PLP-dependent aspartate aminotransferase-like (Major domain)"/>
    <property type="match status" value="1"/>
</dbReference>
<dbReference type="AlphaFoldDB" id="A0AB38P7I8"/>
<name>A0AB38P7I8_9ENTR</name>
<evidence type="ECO:0000256" key="4">
    <source>
        <dbReference type="ARBA" id="ARBA00023125"/>
    </source>
</evidence>
<dbReference type="Proteomes" id="UP000306327">
    <property type="component" value="Unassembled WGS sequence"/>
</dbReference>
<comment type="similarity">
    <text evidence="1">In the C-terminal section; belongs to the class-I pyridoxal-phosphate-dependent aminotransferase family.</text>
</comment>
<dbReference type="Pfam" id="PF00155">
    <property type="entry name" value="Aminotran_1_2"/>
    <property type="match status" value="1"/>
</dbReference>
<dbReference type="PANTHER" id="PTHR46577:SF1">
    <property type="entry name" value="HTH-TYPE TRANSCRIPTIONAL REGULATORY PROTEIN GABR"/>
    <property type="match status" value="1"/>
</dbReference>
<evidence type="ECO:0000256" key="5">
    <source>
        <dbReference type="ARBA" id="ARBA00023163"/>
    </source>
</evidence>
<organism evidence="7 8">
    <name type="scientific">Enterobacter cancerogenus</name>
    <dbReference type="NCBI Taxonomy" id="69218"/>
    <lineage>
        <taxon>Bacteria</taxon>
        <taxon>Pseudomonadati</taxon>
        <taxon>Pseudomonadota</taxon>
        <taxon>Gammaproteobacteria</taxon>
        <taxon>Enterobacterales</taxon>
        <taxon>Enterobacteriaceae</taxon>
        <taxon>Enterobacter</taxon>
        <taxon>Enterobacter cloacae complex</taxon>
    </lineage>
</organism>
<dbReference type="InterPro" id="IPR000524">
    <property type="entry name" value="Tscrpt_reg_HTH_GntR"/>
</dbReference>
<dbReference type="SMART" id="SM00345">
    <property type="entry name" value="HTH_GNTR"/>
    <property type="match status" value="1"/>
</dbReference>
<keyword evidence="2" id="KW-0663">Pyridoxal phosphate</keyword>
<dbReference type="InterPro" id="IPR015424">
    <property type="entry name" value="PyrdxlP-dep_Trfase"/>
</dbReference>
<evidence type="ECO:0000313" key="7">
    <source>
        <dbReference type="EMBL" id="TKK22736.1"/>
    </source>
</evidence>
<comment type="caution">
    <text evidence="7">The sequence shown here is derived from an EMBL/GenBank/DDBJ whole genome shotgun (WGS) entry which is preliminary data.</text>
</comment>
<dbReference type="CDD" id="cd07377">
    <property type="entry name" value="WHTH_GntR"/>
    <property type="match status" value="1"/>
</dbReference>
<dbReference type="InterPro" id="IPR036388">
    <property type="entry name" value="WH-like_DNA-bd_sf"/>
</dbReference>
<dbReference type="SUPFAM" id="SSF46785">
    <property type="entry name" value="Winged helix' DNA-binding domain"/>
    <property type="match status" value="1"/>
</dbReference>
<evidence type="ECO:0000256" key="1">
    <source>
        <dbReference type="ARBA" id="ARBA00005384"/>
    </source>
</evidence>
<dbReference type="RefSeq" id="WP_137271694.1">
    <property type="nucleotide sequence ID" value="NZ_QGAL01000001.1"/>
</dbReference>
<evidence type="ECO:0000313" key="8">
    <source>
        <dbReference type="Proteomes" id="UP000306327"/>
    </source>
</evidence>
<dbReference type="PANTHER" id="PTHR46577">
    <property type="entry name" value="HTH-TYPE TRANSCRIPTIONAL REGULATORY PROTEIN GABR"/>
    <property type="match status" value="1"/>
</dbReference>